<organism evidence="1 2">
    <name type="scientific">Acaulospora colombiana</name>
    <dbReference type="NCBI Taxonomy" id="27376"/>
    <lineage>
        <taxon>Eukaryota</taxon>
        <taxon>Fungi</taxon>
        <taxon>Fungi incertae sedis</taxon>
        <taxon>Mucoromycota</taxon>
        <taxon>Glomeromycotina</taxon>
        <taxon>Glomeromycetes</taxon>
        <taxon>Diversisporales</taxon>
        <taxon>Acaulosporaceae</taxon>
        <taxon>Acaulospora</taxon>
    </lineage>
</organism>
<evidence type="ECO:0000313" key="1">
    <source>
        <dbReference type="EMBL" id="CAG8752435.1"/>
    </source>
</evidence>
<proteinExistence type="predicted"/>
<sequence length="291" mass="31542">ASSNTYSTTPPPGPVIIRENPISSITPLITSSTVVPRARNHWNSRSSSASGIRKEESVRQREGCSETKRIDGRANDDEEGGTAKQRPKGAEYSQTTKVKSKERHSHRFSLFDGWGTVSSPTYNGNPLSHALAGDRSSINVSAPVAMLSPQETGLGIGLDKLPNLSEADIVLELEKMMDELGLKDSRREAMRKLPLERKQYLIHQSKQTRHVIQALPSADGSFGPKQIASPISPQITGGLMKRFSIWGSAAPSPTTSTPTLVQESVEPVPEALPIVPQTTGSLWGNWWSSGP</sequence>
<protein>
    <submittedName>
        <fullName evidence="1">4074_t:CDS:1</fullName>
    </submittedName>
</protein>
<reference evidence="1" key="1">
    <citation type="submission" date="2021-06" db="EMBL/GenBank/DDBJ databases">
        <authorList>
            <person name="Kallberg Y."/>
            <person name="Tangrot J."/>
            <person name="Rosling A."/>
        </authorList>
    </citation>
    <scope>NUCLEOTIDE SEQUENCE</scope>
    <source>
        <strain evidence="1">CL356</strain>
    </source>
</reference>
<evidence type="ECO:0000313" key="2">
    <source>
        <dbReference type="Proteomes" id="UP000789525"/>
    </source>
</evidence>
<feature type="non-terminal residue" evidence="1">
    <location>
        <position position="291"/>
    </location>
</feature>
<name>A0ACA9QI70_9GLOM</name>
<keyword evidence="2" id="KW-1185">Reference proteome</keyword>
<dbReference type="Proteomes" id="UP000789525">
    <property type="component" value="Unassembled WGS sequence"/>
</dbReference>
<dbReference type="EMBL" id="CAJVPT010053923">
    <property type="protein sequence ID" value="CAG8752435.1"/>
    <property type="molecule type" value="Genomic_DNA"/>
</dbReference>
<comment type="caution">
    <text evidence="1">The sequence shown here is derived from an EMBL/GenBank/DDBJ whole genome shotgun (WGS) entry which is preliminary data.</text>
</comment>
<feature type="non-terminal residue" evidence="1">
    <location>
        <position position="1"/>
    </location>
</feature>
<accession>A0ACA9QI70</accession>
<gene>
    <name evidence="1" type="ORF">ACOLOM_LOCUS12767</name>
</gene>